<accession>A0A7X0UD42</accession>
<dbReference type="InterPro" id="IPR029058">
    <property type="entry name" value="AB_hydrolase_fold"/>
</dbReference>
<proteinExistence type="predicted"/>
<gene>
    <name evidence="2" type="ORF">HNP48_006408</name>
</gene>
<reference evidence="2 3" key="1">
    <citation type="submission" date="2020-08" db="EMBL/GenBank/DDBJ databases">
        <title>Functional genomics of gut bacteria from endangered species of beetles.</title>
        <authorList>
            <person name="Carlos-Shanley C."/>
        </authorList>
    </citation>
    <scope>NUCLEOTIDE SEQUENCE [LARGE SCALE GENOMIC DNA]</scope>
    <source>
        <strain evidence="2 3">S00198</strain>
    </source>
</reference>
<sequence>MQGAYLAARGRLASSPQAGQRDPRNGCEQALAHSIAGNELTLFAGQHPQRTRGLVYLDTTYDYSRDDTTDPEITLPDNPALHEPEPSAADLASLDAAMAFGRRTSKHWSPPLQAQMREALAVQPDGSVASNTPPAVAQAMVASANAFTPDYRAVRAPALVVAAYPGTQRDLFPWLSEPLADARTRADAQTLLAVLRNARAADEARLTRALPGSRLLRLHDANHADCFIEYEAAVLQALEGMRW</sequence>
<comment type="caution">
    <text evidence="2">The sequence shown here is derived from an EMBL/GenBank/DDBJ whole genome shotgun (WGS) entry which is preliminary data.</text>
</comment>
<dbReference type="Gene3D" id="3.40.50.1820">
    <property type="entry name" value="alpha/beta hydrolase"/>
    <property type="match status" value="1"/>
</dbReference>
<keyword evidence="3" id="KW-1185">Reference proteome</keyword>
<evidence type="ECO:0000313" key="3">
    <source>
        <dbReference type="Proteomes" id="UP000575083"/>
    </source>
</evidence>
<evidence type="ECO:0000313" key="2">
    <source>
        <dbReference type="EMBL" id="MBB6563684.1"/>
    </source>
</evidence>
<feature type="region of interest" description="Disordered" evidence="1">
    <location>
        <begin position="1"/>
        <end position="26"/>
    </location>
</feature>
<dbReference type="AlphaFoldDB" id="A0A7X0UD42"/>
<feature type="region of interest" description="Disordered" evidence="1">
    <location>
        <begin position="66"/>
        <end position="85"/>
    </location>
</feature>
<organism evidence="2 3">
    <name type="scientific">Acidovorax soli</name>
    <dbReference type="NCBI Taxonomy" id="592050"/>
    <lineage>
        <taxon>Bacteria</taxon>
        <taxon>Pseudomonadati</taxon>
        <taxon>Pseudomonadota</taxon>
        <taxon>Betaproteobacteria</taxon>
        <taxon>Burkholderiales</taxon>
        <taxon>Comamonadaceae</taxon>
        <taxon>Acidovorax</taxon>
    </lineage>
</organism>
<dbReference type="Proteomes" id="UP000575083">
    <property type="component" value="Unassembled WGS sequence"/>
</dbReference>
<dbReference type="EMBL" id="JACHLK010000022">
    <property type="protein sequence ID" value="MBB6563684.1"/>
    <property type="molecule type" value="Genomic_DNA"/>
</dbReference>
<dbReference type="RefSeq" id="WP_184864972.1">
    <property type="nucleotide sequence ID" value="NZ_JACHLK010000022.1"/>
</dbReference>
<dbReference type="SUPFAM" id="SSF53474">
    <property type="entry name" value="alpha/beta-Hydrolases"/>
    <property type="match status" value="2"/>
</dbReference>
<evidence type="ECO:0000256" key="1">
    <source>
        <dbReference type="SAM" id="MobiDB-lite"/>
    </source>
</evidence>
<protein>
    <submittedName>
        <fullName evidence="2">Pimeloyl-ACP methyl ester carboxylesterase</fullName>
    </submittedName>
</protein>
<name>A0A7X0UD42_9BURK</name>